<feature type="transmembrane region" description="Helical" evidence="1">
    <location>
        <begin position="64"/>
        <end position="87"/>
    </location>
</feature>
<keyword evidence="1" id="KW-1133">Transmembrane helix</keyword>
<dbReference type="InterPro" id="IPR002823">
    <property type="entry name" value="DUF112_TM"/>
</dbReference>
<dbReference type="PANTHER" id="PTHR35342:SF5">
    <property type="entry name" value="TRICARBOXYLIC TRANSPORT PROTEIN"/>
    <property type="match status" value="1"/>
</dbReference>
<feature type="transmembrane region" description="Helical" evidence="1">
    <location>
        <begin position="176"/>
        <end position="196"/>
    </location>
</feature>
<proteinExistence type="predicted"/>
<dbReference type="Pfam" id="PF01970">
    <property type="entry name" value="TctA"/>
    <property type="match status" value="1"/>
</dbReference>
<evidence type="ECO:0000259" key="2">
    <source>
        <dbReference type="Pfam" id="PF01970"/>
    </source>
</evidence>
<keyword evidence="1" id="KW-0812">Transmembrane</keyword>
<dbReference type="EMBL" id="UINC01056871">
    <property type="protein sequence ID" value="SVB77408.1"/>
    <property type="molecule type" value="Genomic_DNA"/>
</dbReference>
<keyword evidence="1" id="KW-0472">Membrane</keyword>
<dbReference type="AlphaFoldDB" id="A0A382GQN1"/>
<feature type="domain" description="DUF112" evidence="2">
    <location>
        <begin position="1"/>
        <end position="147"/>
    </location>
</feature>
<evidence type="ECO:0000256" key="1">
    <source>
        <dbReference type="SAM" id="Phobius"/>
    </source>
</evidence>
<feature type="transmembrane region" description="Helical" evidence="1">
    <location>
        <begin position="99"/>
        <end position="121"/>
    </location>
</feature>
<feature type="transmembrane region" description="Helical" evidence="1">
    <location>
        <begin position="25"/>
        <end position="52"/>
    </location>
</feature>
<feature type="non-terminal residue" evidence="3">
    <location>
        <position position="1"/>
    </location>
</feature>
<accession>A0A382GQN1</accession>
<protein>
    <recommendedName>
        <fullName evidence="2">DUF112 domain-containing protein</fullName>
    </recommendedName>
</protein>
<organism evidence="3">
    <name type="scientific">marine metagenome</name>
    <dbReference type="NCBI Taxonomy" id="408172"/>
    <lineage>
        <taxon>unclassified sequences</taxon>
        <taxon>metagenomes</taxon>
        <taxon>ecological metagenomes</taxon>
    </lineage>
</organism>
<reference evidence="3" key="1">
    <citation type="submission" date="2018-05" db="EMBL/GenBank/DDBJ databases">
        <authorList>
            <person name="Lanie J.A."/>
            <person name="Ng W.-L."/>
            <person name="Kazmierczak K.M."/>
            <person name="Andrzejewski T.M."/>
            <person name="Davidsen T.M."/>
            <person name="Wayne K.J."/>
            <person name="Tettelin H."/>
            <person name="Glass J.I."/>
            <person name="Rusch D."/>
            <person name="Podicherti R."/>
            <person name="Tsui H.-C.T."/>
            <person name="Winkler M.E."/>
        </authorList>
    </citation>
    <scope>NUCLEOTIDE SEQUENCE</scope>
</reference>
<dbReference type="PANTHER" id="PTHR35342">
    <property type="entry name" value="TRICARBOXYLIC TRANSPORT PROTEIN"/>
    <property type="match status" value="1"/>
</dbReference>
<name>A0A382GQN1_9ZZZZ</name>
<gene>
    <name evidence="3" type="ORF">METZ01_LOCUS230262</name>
</gene>
<sequence length="204" mass="21793">QFGKGEIKGLAATEGSNNGVTGTSLIPMFVLGIPGGISAAVILGALTIHGLQPGMRLFKNHPEVIYTIMWGFIGANVLMAFVAVILARGYAYLTLFPRGIIGPLVIVFSIVGVYAGSNNVYDVWLMMALGVLGYFMEKHDFSPAGVLLGLVLGPIAEDGMRNLLIISDYQPLSFIMGRPVSVVILICIISIIAFSFKKNKSITE</sequence>
<evidence type="ECO:0000313" key="3">
    <source>
        <dbReference type="EMBL" id="SVB77408.1"/>
    </source>
</evidence>